<name>A0AAN0SG17_9VIBR</name>
<sequence>MKIANITFMLIGLSLSFNTYAKEYRGEIQSLGTGSLYGERCEFDSCAVIMVEDSHVGTCGPDSWDFVIRTDTESGKATLSQVLTAYTTGKEVVIGGTGKCDLMSTVESLKYIYFKFK</sequence>
<dbReference type="EMBL" id="CP009617">
    <property type="protein sequence ID" value="AIW20218.1"/>
    <property type="molecule type" value="Genomic_DNA"/>
</dbReference>
<keyword evidence="2" id="KW-1185">Reference proteome</keyword>
<evidence type="ECO:0000313" key="1">
    <source>
        <dbReference type="EMBL" id="AIW20218.1"/>
    </source>
</evidence>
<dbReference type="Proteomes" id="UP000030081">
    <property type="component" value="Chromosome 1"/>
</dbReference>
<reference evidence="1 2" key="1">
    <citation type="submission" date="2014-10" db="EMBL/GenBank/DDBJ databases">
        <title>The Complete Genome Sequence for the Shellfish Pathogen Vibrio coralliilyticus RE98 Isolated from a Shellfish Hatchery.</title>
        <authorList>
            <person name="Richards G.P."/>
            <person name="Bono J.L."/>
            <person name="Watson M.A."/>
            <person name="Needleman D.S."/>
        </authorList>
    </citation>
    <scope>NUCLEOTIDE SEQUENCE [LARGE SCALE GENOMIC DNA]</scope>
    <source>
        <strain evidence="1 2">RE98</strain>
    </source>
</reference>
<organism evidence="1 2">
    <name type="scientific">Vibrio coralliilyticus</name>
    <dbReference type="NCBI Taxonomy" id="190893"/>
    <lineage>
        <taxon>Bacteria</taxon>
        <taxon>Pseudomonadati</taxon>
        <taxon>Pseudomonadota</taxon>
        <taxon>Gammaproteobacteria</taxon>
        <taxon>Vibrionales</taxon>
        <taxon>Vibrionaceae</taxon>
        <taxon>Vibrio</taxon>
    </lineage>
</organism>
<accession>A0AAN0SG17</accession>
<protein>
    <submittedName>
        <fullName evidence="1">Uncharacterized protein</fullName>
    </submittedName>
</protein>
<dbReference type="RefSeq" id="WP_043009450.1">
    <property type="nucleotide sequence ID" value="NZ_CP009617.1"/>
</dbReference>
<dbReference type="KEGG" id="vcy:IX92_14790"/>
<dbReference type="AlphaFoldDB" id="A0AAN0SG17"/>
<proteinExistence type="predicted"/>
<evidence type="ECO:0000313" key="2">
    <source>
        <dbReference type="Proteomes" id="UP000030081"/>
    </source>
</evidence>
<gene>
    <name evidence="1" type="ORF">IX92_14790</name>
</gene>